<dbReference type="PANTHER" id="PTHR47118">
    <property type="entry name" value="CYTOTOXIC AND REGULATORY T-CELL MOLECULE"/>
    <property type="match status" value="1"/>
</dbReference>
<dbReference type="InterPro" id="IPR007110">
    <property type="entry name" value="Ig-like_dom"/>
</dbReference>
<evidence type="ECO:0000256" key="4">
    <source>
        <dbReference type="ARBA" id="ARBA00023136"/>
    </source>
</evidence>
<keyword evidence="4 7" id="KW-0472">Membrane</keyword>
<feature type="region of interest" description="Disordered" evidence="6">
    <location>
        <begin position="233"/>
        <end position="341"/>
    </location>
</feature>
<dbReference type="SUPFAM" id="SSF48726">
    <property type="entry name" value="Immunoglobulin"/>
    <property type="match status" value="2"/>
</dbReference>
<proteinExistence type="predicted"/>
<evidence type="ECO:0000256" key="6">
    <source>
        <dbReference type="SAM" id="MobiDB-lite"/>
    </source>
</evidence>
<sequence length="464" mass="51922">MALKLQLWFLVLFVRGIVAVQHITMIEGKTLALTCRIRNAARSPVEWMNPKGEVMFFNAQKALRDKRYRITNLSATDFSISVSDVTFKDGGLYTCSHYSHITPVKKMINVTVLGKPTLVVTEHNEMTVVKCSVKANSHPPKISWMFESGLEIFAQLPSQTFNEKNTYSSTDILHVQSHKKKVTIKCFAHHPTYNHLSLMDFVTIGTNHNEELHSTRAPYWTSKGHPTEILSTSTSKTFSHWPKPQVSIETSTTTATDWPNTRGSRPSTPDQQLSTHSVDLPSVSQTTEYTPYNDTGSNSTNARDLTSVSQTTEDIPYNVTQTNSTDAGGSSINGTESQRGSNRNSPLLIFLVTCLIFGLLVVVVFFGIKLRRAHMLWKKENEDSDQSVESSKSKSSNEEKQSRGRRANGLFNIGFTKYVIEEPTSTETNSISTSKNKIEEAPVIHVIPQKDVSTLNPQMKETEL</sequence>
<feature type="region of interest" description="Disordered" evidence="6">
    <location>
        <begin position="379"/>
        <end position="406"/>
    </location>
</feature>
<keyword evidence="3 7" id="KW-1133">Transmembrane helix</keyword>
<evidence type="ECO:0000256" key="2">
    <source>
        <dbReference type="ARBA" id="ARBA00022692"/>
    </source>
</evidence>
<feature type="domain" description="Ig-like" evidence="9">
    <location>
        <begin position="27"/>
        <end position="95"/>
    </location>
</feature>
<keyword evidence="2 7" id="KW-0812">Transmembrane</keyword>
<dbReference type="AlphaFoldDB" id="A0ABD0XN61"/>
<accession>A0ABD0XN61</accession>
<feature type="domain" description="Ig-like" evidence="9">
    <location>
        <begin position="103"/>
        <end position="197"/>
    </location>
</feature>
<dbReference type="InterPro" id="IPR013106">
    <property type="entry name" value="Ig_V-set"/>
</dbReference>
<dbReference type="PROSITE" id="PS50835">
    <property type="entry name" value="IG_LIKE"/>
    <property type="match status" value="2"/>
</dbReference>
<reference evidence="10 11" key="1">
    <citation type="submission" date="2024-06" db="EMBL/GenBank/DDBJ databases">
        <authorList>
            <person name="Pan Q."/>
            <person name="Wen M."/>
            <person name="Jouanno E."/>
            <person name="Zahm M."/>
            <person name="Klopp C."/>
            <person name="Cabau C."/>
            <person name="Louis A."/>
            <person name="Berthelot C."/>
            <person name="Parey E."/>
            <person name="Roest Crollius H."/>
            <person name="Montfort J."/>
            <person name="Robinson-Rechavi M."/>
            <person name="Bouchez O."/>
            <person name="Lampietro C."/>
            <person name="Lopez Roques C."/>
            <person name="Donnadieu C."/>
            <person name="Postlethwait J."/>
            <person name="Bobe J."/>
            <person name="Verreycken H."/>
            <person name="Guiguen Y."/>
        </authorList>
    </citation>
    <scope>NUCLEOTIDE SEQUENCE [LARGE SCALE GENOMIC DNA]</scope>
    <source>
        <strain evidence="10">Up_M1</strain>
        <tissue evidence="10">Testis</tissue>
    </source>
</reference>
<evidence type="ECO:0000259" key="9">
    <source>
        <dbReference type="PROSITE" id="PS50835"/>
    </source>
</evidence>
<evidence type="ECO:0000313" key="10">
    <source>
        <dbReference type="EMBL" id="KAL0994670.1"/>
    </source>
</evidence>
<evidence type="ECO:0000256" key="5">
    <source>
        <dbReference type="ARBA" id="ARBA00023157"/>
    </source>
</evidence>
<dbReference type="InterPro" id="IPR053096">
    <property type="entry name" value="CRTAM"/>
</dbReference>
<evidence type="ECO:0000256" key="7">
    <source>
        <dbReference type="SAM" id="Phobius"/>
    </source>
</evidence>
<dbReference type="InterPro" id="IPR013162">
    <property type="entry name" value="CD80_C2-set"/>
</dbReference>
<gene>
    <name evidence="10" type="ORF">UPYG_G00125570</name>
</gene>
<protein>
    <recommendedName>
        <fullName evidence="9">Ig-like domain-containing protein</fullName>
    </recommendedName>
</protein>
<organism evidence="10 11">
    <name type="scientific">Umbra pygmaea</name>
    <name type="common">Eastern mudminnow</name>
    <dbReference type="NCBI Taxonomy" id="75934"/>
    <lineage>
        <taxon>Eukaryota</taxon>
        <taxon>Metazoa</taxon>
        <taxon>Chordata</taxon>
        <taxon>Craniata</taxon>
        <taxon>Vertebrata</taxon>
        <taxon>Euteleostomi</taxon>
        <taxon>Actinopterygii</taxon>
        <taxon>Neopterygii</taxon>
        <taxon>Teleostei</taxon>
        <taxon>Protacanthopterygii</taxon>
        <taxon>Esociformes</taxon>
        <taxon>Umbridae</taxon>
        <taxon>Umbra</taxon>
    </lineage>
</organism>
<evidence type="ECO:0000256" key="8">
    <source>
        <dbReference type="SAM" id="SignalP"/>
    </source>
</evidence>
<dbReference type="Pfam" id="PF07686">
    <property type="entry name" value="V-set"/>
    <property type="match status" value="1"/>
</dbReference>
<comment type="subcellular location">
    <subcellularLocation>
        <location evidence="1">Membrane</location>
        <topology evidence="1">Single-pass membrane protein</topology>
    </subcellularLocation>
</comment>
<evidence type="ECO:0000256" key="1">
    <source>
        <dbReference type="ARBA" id="ARBA00004167"/>
    </source>
</evidence>
<dbReference type="Proteomes" id="UP001557470">
    <property type="component" value="Unassembled WGS sequence"/>
</dbReference>
<keyword evidence="8" id="KW-0732">Signal</keyword>
<feature type="transmembrane region" description="Helical" evidence="7">
    <location>
        <begin position="347"/>
        <end position="368"/>
    </location>
</feature>
<dbReference type="InterPro" id="IPR003599">
    <property type="entry name" value="Ig_sub"/>
</dbReference>
<dbReference type="Pfam" id="PF08205">
    <property type="entry name" value="C2-set_2"/>
    <property type="match status" value="1"/>
</dbReference>
<dbReference type="InterPro" id="IPR036179">
    <property type="entry name" value="Ig-like_dom_sf"/>
</dbReference>
<dbReference type="SMART" id="SM00409">
    <property type="entry name" value="IG"/>
    <property type="match status" value="1"/>
</dbReference>
<dbReference type="InterPro" id="IPR013783">
    <property type="entry name" value="Ig-like_fold"/>
</dbReference>
<dbReference type="PANTHER" id="PTHR47118:SF1">
    <property type="entry name" value="CYTOTOXIC AND REGULATORY T-CELL MOLECULE"/>
    <property type="match status" value="1"/>
</dbReference>
<keyword evidence="11" id="KW-1185">Reference proteome</keyword>
<dbReference type="Gene3D" id="2.60.40.10">
    <property type="entry name" value="Immunoglobulins"/>
    <property type="match status" value="2"/>
</dbReference>
<dbReference type="EMBL" id="JAGEUA010000003">
    <property type="protein sequence ID" value="KAL0994670.1"/>
    <property type="molecule type" value="Genomic_DNA"/>
</dbReference>
<evidence type="ECO:0000256" key="3">
    <source>
        <dbReference type="ARBA" id="ARBA00022989"/>
    </source>
</evidence>
<feature type="chain" id="PRO_5044892846" description="Ig-like domain-containing protein" evidence="8">
    <location>
        <begin position="20"/>
        <end position="464"/>
    </location>
</feature>
<name>A0ABD0XN61_UMBPY</name>
<keyword evidence="5" id="KW-1015">Disulfide bond</keyword>
<feature type="compositionally biased region" description="Polar residues" evidence="6">
    <location>
        <begin position="247"/>
        <end position="341"/>
    </location>
</feature>
<dbReference type="GO" id="GO:0016020">
    <property type="term" value="C:membrane"/>
    <property type="evidence" value="ECO:0007669"/>
    <property type="project" value="UniProtKB-SubCell"/>
</dbReference>
<evidence type="ECO:0000313" key="11">
    <source>
        <dbReference type="Proteomes" id="UP001557470"/>
    </source>
</evidence>
<feature type="compositionally biased region" description="Basic and acidic residues" evidence="6">
    <location>
        <begin position="391"/>
        <end position="402"/>
    </location>
</feature>
<feature type="signal peptide" evidence="8">
    <location>
        <begin position="1"/>
        <end position="19"/>
    </location>
</feature>
<comment type="caution">
    <text evidence="10">The sequence shown here is derived from an EMBL/GenBank/DDBJ whole genome shotgun (WGS) entry which is preliminary data.</text>
</comment>